<dbReference type="Pfam" id="PF00400">
    <property type="entry name" value="WD40"/>
    <property type="match status" value="4"/>
</dbReference>
<dbReference type="Proteomes" id="UP000822688">
    <property type="component" value="Chromosome 2"/>
</dbReference>
<feature type="compositionally biased region" description="Acidic residues" evidence="4">
    <location>
        <begin position="474"/>
        <end position="507"/>
    </location>
</feature>
<dbReference type="PROSITE" id="PS50294">
    <property type="entry name" value="WD_REPEATS_REGION"/>
    <property type="match status" value="2"/>
</dbReference>
<dbReference type="GO" id="GO:0080008">
    <property type="term" value="C:Cul4-RING E3 ubiquitin ligase complex"/>
    <property type="evidence" value="ECO:0007669"/>
    <property type="project" value="TreeGrafter"/>
</dbReference>
<dbReference type="InterPro" id="IPR036322">
    <property type="entry name" value="WD40_repeat_dom_sf"/>
</dbReference>
<dbReference type="Gene3D" id="2.130.10.10">
    <property type="entry name" value="YVTN repeat-like/Quinoprotein amine dehydrogenase"/>
    <property type="match status" value="2"/>
</dbReference>
<keyword evidence="6" id="KW-1185">Reference proteome</keyword>
<dbReference type="InterPro" id="IPR015943">
    <property type="entry name" value="WD40/YVTN_repeat-like_dom_sf"/>
</dbReference>
<evidence type="ECO:0000256" key="4">
    <source>
        <dbReference type="SAM" id="MobiDB-lite"/>
    </source>
</evidence>
<dbReference type="InterPro" id="IPR001680">
    <property type="entry name" value="WD40_rpt"/>
</dbReference>
<dbReference type="SUPFAM" id="SSF50978">
    <property type="entry name" value="WD40 repeat-like"/>
    <property type="match status" value="1"/>
</dbReference>
<feature type="compositionally biased region" description="Acidic residues" evidence="4">
    <location>
        <begin position="304"/>
        <end position="315"/>
    </location>
</feature>
<feature type="repeat" description="WD" evidence="3">
    <location>
        <begin position="48"/>
        <end position="89"/>
    </location>
</feature>
<keyword evidence="2" id="KW-0677">Repeat</keyword>
<feature type="compositionally biased region" description="Basic and acidic residues" evidence="4">
    <location>
        <begin position="509"/>
        <end position="520"/>
    </location>
</feature>
<feature type="compositionally biased region" description="Basic and acidic residues" evidence="4">
    <location>
        <begin position="290"/>
        <end position="303"/>
    </location>
</feature>
<reference evidence="5" key="1">
    <citation type="submission" date="2020-06" db="EMBL/GenBank/DDBJ databases">
        <title>WGS assembly of Ceratodon purpureus strain R40.</title>
        <authorList>
            <person name="Carey S.B."/>
            <person name="Jenkins J."/>
            <person name="Shu S."/>
            <person name="Lovell J.T."/>
            <person name="Sreedasyam A."/>
            <person name="Maumus F."/>
            <person name="Tiley G.P."/>
            <person name="Fernandez-Pozo N."/>
            <person name="Barry K."/>
            <person name="Chen C."/>
            <person name="Wang M."/>
            <person name="Lipzen A."/>
            <person name="Daum C."/>
            <person name="Saski C.A."/>
            <person name="Payton A.C."/>
            <person name="Mcbreen J.C."/>
            <person name="Conrad R.E."/>
            <person name="Kollar L.M."/>
            <person name="Olsson S."/>
            <person name="Huttunen S."/>
            <person name="Landis J.B."/>
            <person name="Wickett N.J."/>
            <person name="Johnson M.G."/>
            <person name="Rensing S.A."/>
            <person name="Grimwood J."/>
            <person name="Schmutz J."/>
            <person name="Mcdaniel S.F."/>
        </authorList>
    </citation>
    <scope>NUCLEOTIDE SEQUENCE</scope>
    <source>
        <strain evidence="5">R40</strain>
    </source>
</reference>
<feature type="region of interest" description="Disordered" evidence="4">
    <location>
        <begin position="458"/>
        <end position="520"/>
    </location>
</feature>
<dbReference type="GO" id="GO:0005737">
    <property type="term" value="C:cytoplasm"/>
    <property type="evidence" value="ECO:0007669"/>
    <property type="project" value="TreeGrafter"/>
</dbReference>
<protein>
    <submittedName>
        <fullName evidence="5">Uncharacterized protein</fullName>
    </submittedName>
</protein>
<dbReference type="PROSITE" id="PS50082">
    <property type="entry name" value="WD_REPEATS_2"/>
    <property type="match status" value="2"/>
</dbReference>
<evidence type="ECO:0000313" key="5">
    <source>
        <dbReference type="EMBL" id="KAG0588493.1"/>
    </source>
</evidence>
<evidence type="ECO:0000256" key="2">
    <source>
        <dbReference type="ARBA" id="ARBA00022737"/>
    </source>
</evidence>
<proteinExistence type="predicted"/>
<feature type="repeat" description="WD" evidence="3">
    <location>
        <begin position="374"/>
        <end position="405"/>
    </location>
</feature>
<dbReference type="PANTHER" id="PTHR15574:SF21">
    <property type="entry name" value="DDB1- AND CUL4-ASSOCIATED FACTOR 8"/>
    <property type="match status" value="1"/>
</dbReference>
<evidence type="ECO:0000256" key="3">
    <source>
        <dbReference type="PROSITE-ProRule" id="PRU00221"/>
    </source>
</evidence>
<sequence>MYRTPELYRCGLGEHWRRQIGDVHPTAFARQIGGSEDLVRRLIMFAELDGHAGCVNTVSFNPSGELLVSGSDDKEIILWNWASKSQVLSYDSGHQGNVFQARVMPYSDDRIIVSCAADGQVRYGTMLENGTFSTKKLARHRGRAHKIALEPGSSRIFYSSGEDGVVQHFDLREEKSTKLLTCHQFRASNRLRIVQLNAIAMNPRNLNYFAVGGSDQYARVYDIRRVNPSGLEMEDQPVETYAPKHLQGPGHDEHITCVAYSHQEELLVTYNDELIYLFDKSMSLGTSPHRNAEDNEKKEKQQDEDKEEEKDDEEKDVGPHQEAPQPQVYEGHRNHKTVKGVNFFGPNSEYVVSGSDCGRIFIWKKKGGKLVAMMKGDDAVVNCLEPHPHATVLATSGIDETVKVWAPLSERLINLPPDAEKIMKINKRRRESHSNIPLTPSIVRTLLLSRHLQVPNDDDSGTYTRISFEGGSFGDEEDDDEVDSDLGDDDDDDLDDDDDDDDDDSSEDGGPRNPRECIVS</sequence>
<dbReference type="AlphaFoldDB" id="A0A8T0J1C9"/>
<keyword evidence="1 3" id="KW-0853">WD repeat</keyword>
<gene>
    <name evidence="5" type="ORF">KC19_2G246800</name>
</gene>
<evidence type="ECO:0000256" key="1">
    <source>
        <dbReference type="ARBA" id="ARBA00022574"/>
    </source>
</evidence>
<comment type="caution">
    <text evidence="5">The sequence shown here is derived from an EMBL/GenBank/DDBJ whole genome shotgun (WGS) entry which is preliminary data.</text>
</comment>
<dbReference type="SMART" id="SM00320">
    <property type="entry name" value="WD40"/>
    <property type="match status" value="7"/>
</dbReference>
<organism evidence="5 6">
    <name type="scientific">Ceratodon purpureus</name>
    <name type="common">Fire moss</name>
    <name type="synonym">Dicranum purpureum</name>
    <dbReference type="NCBI Taxonomy" id="3225"/>
    <lineage>
        <taxon>Eukaryota</taxon>
        <taxon>Viridiplantae</taxon>
        <taxon>Streptophyta</taxon>
        <taxon>Embryophyta</taxon>
        <taxon>Bryophyta</taxon>
        <taxon>Bryophytina</taxon>
        <taxon>Bryopsida</taxon>
        <taxon>Dicranidae</taxon>
        <taxon>Pseudoditrichales</taxon>
        <taxon>Ditrichaceae</taxon>
        <taxon>Ceratodon</taxon>
    </lineage>
</organism>
<name>A0A8T0J1C9_CERPU</name>
<dbReference type="EMBL" id="CM026422">
    <property type="protein sequence ID" value="KAG0588493.1"/>
    <property type="molecule type" value="Genomic_DNA"/>
</dbReference>
<dbReference type="PANTHER" id="PTHR15574">
    <property type="entry name" value="WD REPEAT DOMAIN-CONTAINING FAMILY"/>
    <property type="match status" value="1"/>
</dbReference>
<dbReference type="InterPro" id="IPR045151">
    <property type="entry name" value="DCAF8"/>
</dbReference>
<feature type="region of interest" description="Disordered" evidence="4">
    <location>
        <begin position="285"/>
        <end position="332"/>
    </location>
</feature>
<evidence type="ECO:0000313" key="6">
    <source>
        <dbReference type="Proteomes" id="UP000822688"/>
    </source>
</evidence>
<accession>A0A8T0J1C9</accession>